<proteinExistence type="predicted"/>
<dbReference type="SUPFAM" id="SSF51219">
    <property type="entry name" value="TRAP-like"/>
    <property type="match status" value="1"/>
</dbReference>
<dbReference type="Pfam" id="PF01987">
    <property type="entry name" value="AIM24"/>
    <property type="match status" value="1"/>
</dbReference>
<dbReference type="PANTHER" id="PTHR43657:SF1">
    <property type="entry name" value="ALTERED INHERITANCE OF MITOCHONDRIA PROTEIN 24, MITOCHONDRIAL"/>
    <property type="match status" value="1"/>
</dbReference>
<keyword evidence="3" id="KW-1185">Reference proteome</keyword>
<dbReference type="InParanoid" id="M4C4L1"/>
<dbReference type="eggNOG" id="ENOG502QVFQ">
    <property type="taxonomic scope" value="Eukaryota"/>
</dbReference>
<protein>
    <submittedName>
        <fullName evidence="2">Uncharacterized protein</fullName>
    </submittedName>
</protein>
<evidence type="ECO:0000313" key="2">
    <source>
        <dbReference type="EnsemblProtists" id="HpaP814029"/>
    </source>
</evidence>
<dbReference type="EMBL" id="ABWE02003170">
    <property type="status" value="NOT_ANNOTATED_CDS"/>
    <property type="molecule type" value="Genomic_DNA"/>
</dbReference>
<accession>M4C4L1</accession>
<dbReference type="InterPro" id="IPR002838">
    <property type="entry name" value="AIM24"/>
</dbReference>
<name>M4C4L1_HYAAE</name>
<dbReference type="Gene3D" id="3.60.160.10">
    <property type="entry name" value="Mitochondrial biogenesis AIM24"/>
    <property type="match status" value="1"/>
</dbReference>
<dbReference type="InterPro" id="IPR016031">
    <property type="entry name" value="Trp_RNA-bd_attenuator-like_dom"/>
</dbReference>
<reference evidence="2" key="2">
    <citation type="submission" date="2015-06" db="UniProtKB">
        <authorList>
            <consortium name="EnsemblProtists"/>
        </authorList>
    </citation>
    <scope>IDENTIFICATION</scope>
    <source>
        <strain evidence="2">Emoy2</strain>
    </source>
</reference>
<reference evidence="3" key="1">
    <citation type="journal article" date="2010" name="Science">
        <title>Signatures of adaptation to obligate biotrophy in the Hyaloperonospora arabidopsidis genome.</title>
        <authorList>
            <person name="Baxter L."/>
            <person name="Tripathy S."/>
            <person name="Ishaque N."/>
            <person name="Boot N."/>
            <person name="Cabral A."/>
            <person name="Kemen E."/>
            <person name="Thines M."/>
            <person name="Ah-Fong A."/>
            <person name="Anderson R."/>
            <person name="Badejoko W."/>
            <person name="Bittner-Eddy P."/>
            <person name="Boore J.L."/>
            <person name="Chibucos M.C."/>
            <person name="Coates M."/>
            <person name="Dehal P."/>
            <person name="Delehaunty K."/>
            <person name="Dong S."/>
            <person name="Downton P."/>
            <person name="Dumas B."/>
            <person name="Fabro G."/>
            <person name="Fronick C."/>
            <person name="Fuerstenberg S.I."/>
            <person name="Fulton L."/>
            <person name="Gaulin E."/>
            <person name="Govers F."/>
            <person name="Hughes L."/>
            <person name="Humphray S."/>
            <person name="Jiang R.H."/>
            <person name="Judelson H."/>
            <person name="Kamoun S."/>
            <person name="Kyung K."/>
            <person name="Meijer H."/>
            <person name="Minx P."/>
            <person name="Morris P."/>
            <person name="Nelson J."/>
            <person name="Phuntumart V."/>
            <person name="Qutob D."/>
            <person name="Rehmany A."/>
            <person name="Rougon-Cardoso A."/>
            <person name="Ryden P."/>
            <person name="Torto-Alalibo T."/>
            <person name="Studholme D."/>
            <person name="Wang Y."/>
            <person name="Win J."/>
            <person name="Wood J."/>
            <person name="Clifton S.W."/>
            <person name="Rogers J."/>
            <person name="Van den Ackerveken G."/>
            <person name="Jones J.D."/>
            <person name="McDowell J.M."/>
            <person name="Beynon J."/>
            <person name="Tyler B.M."/>
        </authorList>
    </citation>
    <scope>NUCLEOTIDE SEQUENCE [LARGE SCALE GENOMIC DNA]</scope>
    <source>
        <strain evidence="3">Emoy2</strain>
    </source>
</reference>
<evidence type="ECO:0000256" key="1">
    <source>
        <dbReference type="SAM" id="MobiDB-lite"/>
    </source>
</evidence>
<dbReference type="AlphaFoldDB" id="M4C4L1"/>
<dbReference type="EnsemblProtists" id="HpaT814029">
    <property type="protein sequence ID" value="HpaP814029"/>
    <property type="gene ID" value="HpaG814029"/>
</dbReference>
<dbReference type="VEuPathDB" id="FungiDB:HpaG814029"/>
<organism evidence="2 3">
    <name type="scientific">Hyaloperonospora arabidopsidis (strain Emoy2)</name>
    <name type="common">Downy mildew agent</name>
    <name type="synonym">Peronospora arabidopsidis</name>
    <dbReference type="NCBI Taxonomy" id="559515"/>
    <lineage>
        <taxon>Eukaryota</taxon>
        <taxon>Sar</taxon>
        <taxon>Stramenopiles</taxon>
        <taxon>Oomycota</taxon>
        <taxon>Peronosporomycetes</taxon>
        <taxon>Peronosporales</taxon>
        <taxon>Peronosporaceae</taxon>
        <taxon>Hyaloperonospora</taxon>
    </lineage>
</organism>
<dbReference type="Proteomes" id="UP000011713">
    <property type="component" value="Unassembled WGS sequence"/>
</dbReference>
<dbReference type="PANTHER" id="PTHR43657">
    <property type="entry name" value="TRYPTOPHAN RNA-BINDING ATTENUATOR PROTEIN-LIKE PROTEIN"/>
    <property type="match status" value="1"/>
</dbReference>
<dbReference type="HOGENOM" id="CLU_2008316_0_0_1"/>
<dbReference type="InterPro" id="IPR036983">
    <property type="entry name" value="AIM24_sf"/>
</dbReference>
<dbReference type="STRING" id="559515.M4C4L1"/>
<sequence length="124" mass="13617">MRLIVILCVGDVVYFNKDLRKTVRHLPGVSSRILSDANRIPREEASEDSSAATVSHHESTGNEVFVPINFDTAMSIEGHESQVVHIELEPEQCLRAETGAMIYMTDGVKMETTTAGGLGEGMKR</sequence>
<feature type="region of interest" description="Disordered" evidence="1">
    <location>
        <begin position="39"/>
        <end position="58"/>
    </location>
</feature>
<evidence type="ECO:0000313" key="3">
    <source>
        <dbReference type="Proteomes" id="UP000011713"/>
    </source>
</evidence>